<protein>
    <submittedName>
        <fullName evidence="2">Helix-turn-helix domain-containing protein</fullName>
    </submittedName>
</protein>
<dbReference type="GO" id="GO:0003677">
    <property type="term" value="F:DNA binding"/>
    <property type="evidence" value="ECO:0007669"/>
    <property type="project" value="InterPro"/>
</dbReference>
<dbReference type="NCBIfam" id="TIGR01764">
    <property type="entry name" value="excise"/>
    <property type="match status" value="1"/>
</dbReference>
<dbReference type="AlphaFoldDB" id="A0A939MPF2"/>
<dbReference type="InterPro" id="IPR041657">
    <property type="entry name" value="HTH_17"/>
</dbReference>
<accession>A0A939MPF2</accession>
<evidence type="ECO:0000313" key="3">
    <source>
        <dbReference type="Proteomes" id="UP000664382"/>
    </source>
</evidence>
<dbReference type="EMBL" id="JAGDYM010000013">
    <property type="protein sequence ID" value="MBO1902522.1"/>
    <property type="molecule type" value="Genomic_DNA"/>
</dbReference>
<name>A0A939MPF2_9MICO</name>
<dbReference type="SUPFAM" id="SSF46955">
    <property type="entry name" value="Putative DNA-binding domain"/>
    <property type="match status" value="1"/>
</dbReference>
<gene>
    <name evidence="2" type="ORF">J4H92_11250</name>
</gene>
<organism evidence="2 3">
    <name type="scientific">Leucobacter weissii</name>
    <dbReference type="NCBI Taxonomy" id="1983706"/>
    <lineage>
        <taxon>Bacteria</taxon>
        <taxon>Bacillati</taxon>
        <taxon>Actinomycetota</taxon>
        <taxon>Actinomycetes</taxon>
        <taxon>Micrococcales</taxon>
        <taxon>Microbacteriaceae</taxon>
        <taxon>Leucobacter</taxon>
    </lineage>
</organism>
<dbReference type="InterPro" id="IPR009061">
    <property type="entry name" value="DNA-bd_dom_put_sf"/>
</dbReference>
<evidence type="ECO:0000259" key="1">
    <source>
        <dbReference type="Pfam" id="PF12728"/>
    </source>
</evidence>
<reference evidence="2" key="1">
    <citation type="submission" date="2021-03" db="EMBL/GenBank/DDBJ databases">
        <title>Leucobacter chromiisoli sp. nov., isolated from chromium-containing soil of chemical plant.</title>
        <authorList>
            <person name="Xu Z."/>
        </authorList>
    </citation>
    <scope>NUCLEOTIDE SEQUENCE</scope>
    <source>
        <strain evidence="2">S27</strain>
    </source>
</reference>
<keyword evidence="3" id="KW-1185">Reference proteome</keyword>
<feature type="domain" description="Helix-turn-helix" evidence="1">
    <location>
        <begin position="21"/>
        <end position="65"/>
    </location>
</feature>
<dbReference type="InterPro" id="IPR010093">
    <property type="entry name" value="SinI_DNA-bd"/>
</dbReference>
<dbReference type="Proteomes" id="UP000664382">
    <property type="component" value="Unassembled WGS sequence"/>
</dbReference>
<proteinExistence type="predicted"/>
<comment type="caution">
    <text evidence="2">The sequence shown here is derived from an EMBL/GenBank/DDBJ whole genome shotgun (WGS) entry which is preliminary data.</text>
</comment>
<sequence>MMRSVTVTLDDLRASRSAVVTRAEAAAALGVDPRTITASIENGAIPSVRLGRRVVIPREKFLRLFDADDTPTT</sequence>
<dbReference type="Pfam" id="PF12728">
    <property type="entry name" value="HTH_17"/>
    <property type="match status" value="1"/>
</dbReference>
<evidence type="ECO:0000313" key="2">
    <source>
        <dbReference type="EMBL" id="MBO1902522.1"/>
    </source>
</evidence>